<evidence type="ECO:0000313" key="2">
    <source>
        <dbReference type="EMBL" id="MBA9002364.1"/>
    </source>
</evidence>
<dbReference type="RefSeq" id="WP_220500053.1">
    <property type="nucleotide sequence ID" value="NZ_JACJII010000001.1"/>
</dbReference>
<organism evidence="2 3">
    <name type="scientific">Thermomonospora cellulosilytica</name>
    <dbReference type="NCBI Taxonomy" id="1411118"/>
    <lineage>
        <taxon>Bacteria</taxon>
        <taxon>Bacillati</taxon>
        <taxon>Actinomycetota</taxon>
        <taxon>Actinomycetes</taxon>
        <taxon>Streptosporangiales</taxon>
        <taxon>Thermomonosporaceae</taxon>
        <taxon>Thermomonospora</taxon>
    </lineage>
</organism>
<proteinExistence type="predicted"/>
<dbReference type="InterPro" id="IPR025334">
    <property type="entry name" value="DUF4240"/>
</dbReference>
<comment type="caution">
    <text evidence="2">The sequence shown here is derived from an EMBL/GenBank/DDBJ whole genome shotgun (WGS) entry which is preliminary data.</text>
</comment>
<dbReference type="EMBL" id="JACJII010000001">
    <property type="protein sequence ID" value="MBA9002364.1"/>
    <property type="molecule type" value="Genomic_DNA"/>
</dbReference>
<feature type="domain" description="DUF4240" evidence="1">
    <location>
        <begin position="10"/>
        <end position="135"/>
    </location>
</feature>
<dbReference type="Pfam" id="PF14024">
    <property type="entry name" value="DUF4240"/>
    <property type="match status" value="1"/>
</dbReference>
<sequence length="190" mass="21206">MGGRVTAVNVDEFWGIVEAARADGRPFHEALEDRLAERSEEEILAFQTCSDKVRGTVYRWDVWAAAYLIGGGCSDDSFMDFREGLIALGREWFERVARSPDDLVEHPAVIRAAADGGYPVFYEVAGYAAAKAYERVTGKETCDFYDAVDEYRAAHGIEERESGMGEAFDFGDAAEMRRRLPRLAELFLPG</sequence>
<evidence type="ECO:0000259" key="1">
    <source>
        <dbReference type="Pfam" id="PF14024"/>
    </source>
</evidence>
<dbReference type="Proteomes" id="UP000539313">
    <property type="component" value="Unassembled WGS sequence"/>
</dbReference>
<gene>
    <name evidence="2" type="ORF">HNR21_001246</name>
</gene>
<protein>
    <recommendedName>
        <fullName evidence="1">DUF4240 domain-containing protein</fullName>
    </recommendedName>
</protein>
<accession>A0A7W3MUZ9</accession>
<keyword evidence="3" id="KW-1185">Reference proteome</keyword>
<evidence type="ECO:0000313" key="3">
    <source>
        <dbReference type="Proteomes" id="UP000539313"/>
    </source>
</evidence>
<reference evidence="2 3" key="1">
    <citation type="submission" date="2020-08" db="EMBL/GenBank/DDBJ databases">
        <title>Sequencing the genomes of 1000 actinobacteria strains.</title>
        <authorList>
            <person name="Klenk H.-P."/>
        </authorList>
    </citation>
    <scope>NUCLEOTIDE SEQUENCE [LARGE SCALE GENOMIC DNA]</scope>
    <source>
        <strain evidence="2 3">DSM 45823</strain>
    </source>
</reference>
<dbReference type="AlphaFoldDB" id="A0A7W3MUZ9"/>
<name>A0A7W3MUZ9_9ACTN</name>